<reference evidence="6" key="1">
    <citation type="journal article" date="2019" name="Sci. Rep.">
        <title>Draft genome of Tanacetum cinerariifolium, the natural source of mosquito coil.</title>
        <authorList>
            <person name="Yamashiro T."/>
            <person name="Shiraishi A."/>
            <person name="Satake H."/>
            <person name="Nakayama K."/>
        </authorList>
    </citation>
    <scope>NUCLEOTIDE SEQUENCE</scope>
</reference>
<evidence type="ECO:0000256" key="3">
    <source>
        <dbReference type="SAM" id="Coils"/>
    </source>
</evidence>
<feature type="compositionally biased region" description="Basic and acidic residues" evidence="4">
    <location>
        <begin position="790"/>
        <end position="802"/>
    </location>
</feature>
<dbReference type="GO" id="GO:0046872">
    <property type="term" value="F:metal ion binding"/>
    <property type="evidence" value="ECO:0007669"/>
    <property type="project" value="UniProtKB-KW"/>
</dbReference>
<evidence type="ECO:0000256" key="4">
    <source>
        <dbReference type="SAM" id="MobiDB-lite"/>
    </source>
</evidence>
<evidence type="ECO:0000256" key="2">
    <source>
        <dbReference type="ARBA" id="ARBA00022801"/>
    </source>
</evidence>
<keyword evidence="1" id="KW-0479">Metal-binding</keyword>
<accession>A0A6L2JUM7</accession>
<dbReference type="SUPFAM" id="SSF53098">
    <property type="entry name" value="Ribonuclease H-like"/>
    <property type="match status" value="1"/>
</dbReference>
<feature type="domain" description="Integrase catalytic" evidence="5">
    <location>
        <begin position="555"/>
        <end position="648"/>
    </location>
</feature>
<evidence type="ECO:0000259" key="5">
    <source>
        <dbReference type="PROSITE" id="PS50994"/>
    </source>
</evidence>
<feature type="compositionally biased region" description="Polar residues" evidence="4">
    <location>
        <begin position="1018"/>
        <end position="1028"/>
    </location>
</feature>
<feature type="coiled-coil region" evidence="3">
    <location>
        <begin position="306"/>
        <end position="347"/>
    </location>
</feature>
<dbReference type="PANTHER" id="PTHR42648:SF32">
    <property type="entry name" value="RIBONUCLEASE H-LIKE DOMAIN, GAG-PRE-INTEGRASE DOMAIN PROTEIN-RELATED"/>
    <property type="match status" value="1"/>
</dbReference>
<dbReference type="InterPro" id="IPR001584">
    <property type="entry name" value="Integrase_cat-core"/>
</dbReference>
<feature type="region of interest" description="Disordered" evidence="4">
    <location>
        <begin position="790"/>
        <end position="816"/>
    </location>
</feature>
<evidence type="ECO:0000256" key="1">
    <source>
        <dbReference type="ARBA" id="ARBA00022723"/>
    </source>
</evidence>
<dbReference type="PANTHER" id="PTHR42648">
    <property type="entry name" value="TRANSPOSASE, PUTATIVE-RELATED"/>
    <property type="match status" value="1"/>
</dbReference>
<keyword evidence="2" id="KW-0378">Hydrolase</keyword>
<evidence type="ECO:0000313" key="6">
    <source>
        <dbReference type="EMBL" id="GEU40753.1"/>
    </source>
</evidence>
<gene>
    <name evidence="6" type="ORF">Tci_012731</name>
</gene>
<organism evidence="6">
    <name type="scientific">Tanacetum cinerariifolium</name>
    <name type="common">Dalmatian daisy</name>
    <name type="synonym">Chrysanthemum cinerariifolium</name>
    <dbReference type="NCBI Taxonomy" id="118510"/>
    <lineage>
        <taxon>Eukaryota</taxon>
        <taxon>Viridiplantae</taxon>
        <taxon>Streptophyta</taxon>
        <taxon>Embryophyta</taxon>
        <taxon>Tracheophyta</taxon>
        <taxon>Spermatophyta</taxon>
        <taxon>Magnoliopsida</taxon>
        <taxon>eudicotyledons</taxon>
        <taxon>Gunneridae</taxon>
        <taxon>Pentapetalae</taxon>
        <taxon>asterids</taxon>
        <taxon>campanulids</taxon>
        <taxon>Asterales</taxon>
        <taxon>Asteraceae</taxon>
        <taxon>Asteroideae</taxon>
        <taxon>Anthemideae</taxon>
        <taxon>Anthemidinae</taxon>
        <taxon>Tanacetum</taxon>
    </lineage>
</organism>
<name>A0A6L2JUM7_TANCI</name>
<dbReference type="Pfam" id="PF07727">
    <property type="entry name" value="RVT_2"/>
    <property type="match status" value="1"/>
</dbReference>
<feature type="compositionally biased region" description="Basic and acidic residues" evidence="4">
    <location>
        <begin position="994"/>
        <end position="1016"/>
    </location>
</feature>
<dbReference type="InterPro" id="IPR039537">
    <property type="entry name" value="Retrotran_Ty1/copia-like"/>
</dbReference>
<keyword evidence="3" id="KW-0175">Coiled coil</keyword>
<protein>
    <recommendedName>
        <fullName evidence="5">Integrase catalytic domain-containing protein</fullName>
    </recommendedName>
</protein>
<dbReference type="GO" id="GO:0003676">
    <property type="term" value="F:nucleic acid binding"/>
    <property type="evidence" value="ECO:0007669"/>
    <property type="project" value="InterPro"/>
</dbReference>
<sequence>MLSSIIKNGNKVLTRTVGTYEETYEPTTVEEKLDRRNEMKAKGTMLMELPNKDQLKFHSYQDAKLLMEAIEKSLPSEWKTHALIWKNKAKLETISLDDLYKNLKIYEPELSGSSNTNQNPQNMAFISSNSTSNTNEVDTTASGVSTAHTQEEVDVHWEMAMLTIRARRECKAPKNQDNRGREYGRKTVPVETSTENALIAQDGIRGYDWSYQAEEEIPTNYAFMAITSSGSSSSSDSQVDSCSKSCMKVYANLKEQYDKLTSDYKKSQYNLLSYKAGLQSVKERLVHYKKNEVVLIDKINVLNLDVKLWDTVLADYTKNLEKAEKERDELKLVLEKLQNSSKALNNLLDSQVSDKSKVGLGFTEISTYSFVNSFKLLEKHENRSDKGYHATVKTIDVNHKGVSNTEEPKHVVKNKFSPLIIEDWHIDDESEEDISPTVEVTTVKPSVEKIKSIKTARKIVKIEESSKQHKHHPRGNQRNWNNLMSQRLASNFKMINKACYVCGSFKHLQHMLGNKCYLTDFEAYDSGFISFGDGKVEFLKGKQHKVSYKAKLVNTISKPLHMLHMDLFGLTNVKNLMKKSYCQVVADDFSIFSWVFFLAAKGETSGILKTFITGIENQLDYKVKVIRSDNGTEFKNSLINQFCEDKEVVNTACYVLNRGLVTKPHNKTPYEPIRGRPPLIDFMKPFGCPVTILNTSDNIGKFEGKADEGYFVGYSVVRNGLDWIFDIGSLTISMNYVPVVARNQTNGIARSKENLVASQDDKKKELEQGYILIPICTIGPLISQGTKDSVVDAGKKTPKVDESEALDNNGKNDQVPRISVNTVGSSFVNATSQPPINAAGPSASTNAVEEHSFERFSPFKNAFSLPHVLITGIFGNARRKDFVVYQMDVKSAFLYERIEKEVYVCQPPGFEDPNFLDKVYKVEKALYGRHQASRALRIAKDERCFVDTSKVTTGNPLLNTAGLILILLGKADETVYKEKGDRMKRAATTTSSLEAEKKQRKEAETSHDKLEDEDHVPTPSSDPLPSGEDSSILNELMVFCTSLQEHVFDLQEAKDAQAKEFTALKKKGRMIKEIDQNAKIAINDDEIFGVDDLVGDEVVMDSAAEPISTVKDSAAPTTDVTEDEITMVQALAALKSVKPTIPAAATKVTTVVPTLRAKGKAKMIEPEVPLKKKDQMRIDEEYARKLQAEEQEAARLSRAQQDEEANNSWDNIQAMMDADRLLAERLQAKEREEFSEVQKARLSFDEIKELFDREMRKVNDFIVMDSEEQESSTKRTAEQLESNISKKQKVDENVIDAAEELKNCIKIVLDDGDEVLIEATLISSRSPTIIDYKIHNEGKNNYLKIIRANGNSQVYQTFEKMFKNFNREDLKVLQAIVKDRFKKEKPMKDMDNLLFRTLKTMFEHHVKDIIWTYQQGLANVKNWKLFESCEVYCITIQSTIYYLLVEKVYPLTRNTLHQLWSDVRL</sequence>
<dbReference type="InterPro" id="IPR013103">
    <property type="entry name" value="RVT_2"/>
</dbReference>
<comment type="caution">
    <text evidence="6">The sequence shown here is derived from an EMBL/GenBank/DDBJ whole genome shotgun (WGS) entry which is preliminary data.</text>
</comment>
<dbReference type="Gene3D" id="3.30.420.10">
    <property type="entry name" value="Ribonuclease H-like superfamily/Ribonuclease H"/>
    <property type="match status" value="1"/>
</dbReference>
<dbReference type="InterPro" id="IPR036397">
    <property type="entry name" value="RNaseH_sf"/>
</dbReference>
<dbReference type="PROSITE" id="PS50994">
    <property type="entry name" value="INTEGRASE"/>
    <property type="match status" value="1"/>
</dbReference>
<proteinExistence type="predicted"/>
<feature type="coiled-coil region" evidence="3">
    <location>
        <begin position="1179"/>
        <end position="1206"/>
    </location>
</feature>
<dbReference type="GO" id="GO:0016787">
    <property type="term" value="F:hydrolase activity"/>
    <property type="evidence" value="ECO:0007669"/>
    <property type="project" value="UniProtKB-KW"/>
</dbReference>
<dbReference type="GO" id="GO:0015074">
    <property type="term" value="P:DNA integration"/>
    <property type="evidence" value="ECO:0007669"/>
    <property type="project" value="InterPro"/>
</dbReference>
<feature type="region of interest" description="Disordered" evidence="4">
    <location>
        <begin position="980"/>
        <end position="1028"/>
    </location>
</feature>
<dbReference type="InterPro" id="IPR012337">
    <property type="entry name" value="RNaseH-like_sf"/>
</dbReference>
<dbReference type="EMBL" id="BKCJ010001346">
    <property type="protein sequence ID" value="GEU40753.1"/>
    <property type="molecule type" value="Genomic_DNA"/>
</dbReference>